<name>A0A8J3TE88_9ACTN</name>
<keyword evidence="10" id="KW-1185">Reference proteome</keyword>
<keyword evidence="6 7" id="KW-0472">Membrane</keyword>
<dbReference type="PANTHER" id="PTHR31806">
    <property type="entry name" value="PURINE-CYTOSINE PERMEASE FCY2-RELATED"/>
    <property type="match status" value="1"/>
</dbReference>
<dbReference type="PANTHER" id="PTHR31806:SF1">
    <property type="entry name" value="PURINE-CYTOSINE PERMEASE FCY2-RELATED"/>
    <property type="match status" value="1"/>
</dbReference>
<feature type="transmembrane region" description="Helical" evidence="8">
    <location>
        <begin position="444"/>
        <end position="460"/>
    </location>
</feature>
<organism evidence="9 10">
    <name type="scientific">Planosporangium mesophilum</name>
    <dbReference type="NCBI Taxonomy" id="689768"/>
    <lineage>
        <taxon>Bacteria</taxon>
        <taxon>Bacillati</taxon>
        <taxon>Actinomycetota</taxon>
        <taxon>Actinomycetes</taxon>
        <taxon>Micromonosporales</taxon>
        <taxon>Micromonosporaceae</taxon>
        <taxon>Planosporangium</taxon>
    </lineage>
</organism>
<keyword evidence="4 8" id="KW-0812">Transmembrane</keyword>
<sequence>MASHSSPTPVAAPPLIEVRSIDWVPDEERHGRLWHQAPLWFLGNFQYFSIPIGFIGPSMGLSLGWTVLAGTLGIVIGTIFMAFHASQGPTLGLPQMIQSRAQFGYRGVLIPLLATLFTYLAFNVTDQVLLGEGLHSAFGWNANAIAVVVTVAAALLAIFGHDWVHKAFRALLYVSLPLMVIVTIGIITGHGGGGSSGTHYGFGWVAFMAQLAASAAYNITYAPYVSDYSRYLPATTKPRAVIVSVFFGASGAAIWLIALGAWLAIRLGAEDGLAGLQTAGNNVIPHLGQAVALLSALALAATMGMNAYGGMLTVLTAVDSIRPIKPTRTARVVTILVFAAVWFGIGKAITTDSVSTVFTALTLMLYLLVPWTAANLVDFFVVRRGHYAITDLFKPHGIYGSWGWRGLTAYAIGIVVEIPFMVLPQLGSWSYTGFLAEKMGGVDIAWLVGLAVTGIVYLLLSRSLDLATEQDAEAASDRELNAAQATGAL</sequence>
<evidence type="ECO:0000256" key="8">
    <source>
        <dbReference type="SAM" id="Phobius"/>
    </source>
</evidence>
<dbReference type="EMBL" id="BOON01000032">
    <property type="protein sequence ID" value="GII23881.1"/>
    <property type="molecule type" value="Genomic_DNA"/>
</dbReference>
<accession>A0A8J3TE88</accession>
<comment type="subcellular location">
    <subcellularLocation>
        <location evidence="1">Membrane</location>
        <topology evidence="1">Multi-pass membrane protein</topology>
    </subcellularLocation>
</comment>
<evidence type="ECO:0000256" key="5">
    <source>
        <dbReference type="ARBA" id="ARBA00022989"/>
    </source>
</evidence>
<dbReference type="InterPro" id="IPR001248">
    <property type="entry name" value="Pur-cyt_permease"/>
</dbReference>
<feature type="transmembrane region" description="Helical" evidence="8">
    <location>
        <begin position="240"/>
        <end position="265"/>
    </location>
</feature>
<feature type="transmembrane region" description="Helical" evidence="8">
    <location>
        <begin position="330"/>
        <end position="350"/>
    </location>
</feature>
<evidence type="ECO:0000256" key="6">
    <source>
        <dbReference type="ARBA" id="ARBA00023136"/>
    </source>
</evidence>
<dbReference type="RefSeq" id="WP_168116037.1">
    <property type="nucleotide sequence ID" value="NZ_BOON01000032.1"/>
</dbReference>
<evidence type="ECO:0000256" key="7">
    <source>
        <dbReference type="PIRNR" id="PIRNR002744"/>
    </source>
</evidence>
<feature type="transmembrane region" description="Helical" evidence="8">
    <location>
        <begin position="201"/>
        <end position="219"/>
    </location>
</feature>
<comment type="similarity">
    <text evidence="2 7">Belongs to the purine-cytosine permease (2.A.39) family.</text>
</comment>
<feature type="transmembrane region" description="Helical" evidence="8">
    <location>
        <begin position="142"/>
        <end position="159"/>
    </location>
</feature>
<proteinExistence type="inferred from homology"/>
<protein>
    <submittedName>
        <fullName evidence="9">Transporter membrane subunit</fullName>
    </submittedName>
</protein>
<comment type="caution">
    <text evidence="9">The sequence shown here is derived from an EMBL/GenBank/DDBJ whole genome shotgun (WGS) entry which is preliminary data.</text>
</comment>
<dbReference type="PIRSF" id="PIRSF002744">
    <property type="entry name" value="Pur-cyt_permease"/>
    <property type="match status" value="1"/>
</dbReference>
<dbReference type="AlphaFoldDB" id="A0A8J3TE88"/>
<evidence type="ECO:0000313" key="9">
    <source>
        <dbReference type="EMBL" id="GII23881.1"/>
    </source>
</evidence>
<gene>
    <name evidence="9" type="ORF">Pme01_34780</name>
</gene>
<feature type="transmembrane region" description="Helical" evidence="8">
    <location>
        <begin position="103"/>
        <end position="122"/>
    </location>
</feature>
<dbReference type="GO" id="GO:0005886">
    <property type="term" value="C:plasma membrane"/>
    <property type="evidence" value="ECO:0007669"/>
    <property type="project" value="TreeGrafter"/>
</dbReference>
<dbReference type="InterPro" id="IPR026030">
    <property type="entry name" value="Pur-cyt_permease_Fcy2/21/22"/>
</dbReference>
<evidence type="ECO:0000256" key="1">
    <source>
        <dbReference type="ARBA" id="ARBA00004141"/>
    </source>
</evidence>
<evidence type="ECO:0000256" key="2">
    <source>
        <dbReference type="ARBA" id="ARBA00008974"/>
    </source>
</evidence>
<reference evidence="9" key="1">
    <citation type="submission" date="2021-01" db="EMBL/GenBank/DDBJ databases">
        <title>Whole genome shotgun sequence of Planosporangium mesophilum NBRC 109066.</title>
        <authorList>
            <person name="Komaki H."/>
            <person name="Tamura T."/>
        </authorList>
    </citation>
    <scope>NUCLEOTIDE SEQUENCE</scope>
    <source>
        <strain evidence="9">NBRC 109066</strain>
    </source>
</reference>
<feature type="transmembrane region" description="Helical" evidence="8">
    <location>
        <begin position="402"/>
        <end position="424"/>
    </location>
</feature>
<dbReference type="Pfam" id="PF02133">
    <property type="entry name" value="Transp_cyt_pur"/>
    <property type="match status" value="1"/>
</dbReference>
<keyword evidence="5 8" id="KW-1133">Transmembrane helix</keyword>
<keyword evidence="3 7" id="KW-0813">Transport</keyword>
<dbReference type="GO" id="GO:0022857">
    <property type="term" value="F:transmembrane transporter activity"/>
    <property type="evidence" value="ECO:0007669"/>
    <property type="project" value="InterPro"/>
</dbReference>
<feature type="transmembrane region" description="Helical" evidence="8">
    <location>
        <begin position="356"/>
        <end position="381"/>
    </location>
</feature>
<feature type="transmembrane region" description="Helical" evidence="8">
    <location>
        <begin position="290"/>
        <end position="318"/>
    </location>
</feature>
<evidence type="ECO:0000256" key="3">
    <source>
        <dbReference type="ARBA" id="ARBA00022448"/>
    </source>
</evidence>
<evidence type="ECO:0000313" key="10">
    <source>
        <dbReference type="Proteomes" id="UP000599074"/>
    </source>
</evidence>
<feature type="transmembrane region" description="Helical" evidence="8">
    <location>
        <begin position="63"/>
        <end position="83"/>
    </location>
</feature>
<dbReference type="Proteomes" id="UP000599074">
    <property type="component" value="Unassembled WGS sequence"/>
</dbReference>
<evidence type="ECO:0000256" key="4">
    <source>
        <dbReference type="ARBA" id="ARBA00022692"/>
    </source>
</evidence>
<feature type="transmembrane region" description="Helical" evidence="8">
    <location>
        <begin position="171"/>
        <end position="189"/>
    </location>
</feature>
<dbReference type="Gene3D" id="1.10.4160.10">
    <property type="entry name" value="Hydantoin permease"/>
    <property type="match status" value="1"/>
</dbReference>